<dbReference type="EMBL" id="JANJYI010000005">
    <property type="protein sequence ID" value="KAK2648880.1"/>
    <property type="molecule type" value="Genomic_DNA"/>
</dbReference>
<keyword evidence="2" id="KW-1185">Reference proteome</keyword>
<proteinExistence type="predicted"/>
<reference evidence="1" key="1">
    <citation type="journal article" date="2023" name="Plant J.">
        <title>Genome sequences and population genomics provide insights into the demographic history, inbreeding, and mutation load of two 'living fossil' tree species of Dipteronia.</title>
        <authorList>
            <person name="Feng Y."/>
            <person name="Comes H.P."/>
            <person name="Chen J."/>
            <person name="Zhu S."/>
            <person name="Lu R."/>
            <person name="Zhang X."/>
            <person name="Li P."/>
            <person name="Qiu J."/>
            <person name="Olsen K.M."/>
            <person name="Qiu Y."/>
        </authorList>
    </citation>
    <scope>NUCLEOTIDE SEQUENCE</scope>
    <source>
        <strain evidence="1">KIB01</strain>
    </source>
</reference>
<name>A0AAD9U7F5_9ROSI</name>
<organism evidence="1 2">
    <name type="scientific">Dipteronia dyeriana</name>
    <dbReference type="NCBI Taxonomy" id="168575"/>
    <lineage>
        <taxon>Eukaryota</taxon>
        <taxon>Viridiplantae</taxon>
        <taxon>Streptophyta</taxon>
        <taxon>Embryophyta</taxon>
        <taxon>Tracheophyta</taxon>
        <taxon>Spermatophyta</taxon>
        <taxon>Magnoliopsida</taxon>
        <taxon>eudicotyledons</taxon>
        <taxon>Gunneridae</taxon>
        <taxon>Pentapetalae</taxon>
        <taxon>rosids</taxon>
        <taxon>malvids</taxon>
        <taxon>Sapindales</taxon>
        <taxon>Sapindaceae</taxon>
        <taxon>Hippocastanoideae</taxon>
        <taxon>Acereae</taxon>
        <taxon>Dipteronia</taxon>
    </lineage>
</organism>
<comment type="caution">
    <text evidence="1">The sequence shown here is derived from an EMBL/GenBank/DDBJ whole genome shotgun (WGS) entry which is preliminary data.</text>
</comment>
<dbReference type="AlphaFoldDB" id="A0AAD9U7F5"/>
<sequence>MAGWDLFPRLETDWGSCPQICLGQPVINPDRNKRLRDQQARMQKEIHELKKGKHRKSLKKPLVEMNASFSRKIREAELLPKFKMLGDKYFGTEDPLSHMESFVQQMKCRDRDT</sequence>
<gene>
    <name evidence="1" type="ORF">Ddye_016369</name>
</gene>
<accession>A0AAD9U7F5</accession>
<protein>
    <submittedName>
        <fullName evidence="1">Uncharacterized protein</fullName>
    </submittedName>
</protein>
<dbReference type="Proteomes" id="UP001280121">
    <property type="component" value="Unassembled WGS sequence"/>
</dbReference>
<evidence type="ECO:0000313" key="1">
    <source>
        <dbReference type="EMBL" id="KAK2648880.1"/>
    </source>
</evidence>
<evidence type="ECO:0000313" key="2">
    <source>
        <dbReference type="Proteomes" id="UP001280121"/>
    </source>
</evidence>